<protein>
    <submittedName>
        <fullName evidence="1">Uncharacterized protein</fullName>
    </submittedName>
</protein>
<reference evidence="1 2" key="1">
    <citation type="submission" date="2013-01" db="EMBL/GenBank/DDBJ databases">
        <authorList>
            <person name="Harkins D.M."/>
            <person name="Durkin A.S."/>
            <person name="Brinkac L.M."/>
            <person name="Haft D.H."/>
            <person name="Selengut J.D."/>
            <person name="Sanka R."/>
            <person name="DePew J."/>
            <person name="Purushe J."/>
            <person name="Chanthongthip A."/>
            <person name="Lattana O."/>
            <person name="Phetsouvanh R."/>
            <person name="Newton P.N."/>
            <person name="Vinetz J.M."/>
            <person name="Sutton G.G."/>
            <person name="Nierman W.C."/>
            <person name="Fouts D.E."/>
        </authorList>
    </citation>
    <scope>NUCLEOTIDE SEQUENCE [LARGE SCALE GENOMIC DNA]</scope>
    <source>
        <strain evidence="1 2">UI 13098</strain>
    </source>
</reference>
<dbReference type="Proteomes" id="UP000012118">
    <property type="component" value="Unassembled WGS sequence"/>
</dbReference>
<accession>M6QBE3</accession>
<evidence type="ECO:0000313" key="2">
    <source>
        <dbReference type="Proteomes" id="UP000012118"/>
    </source>
</evidence>
<dbReference type="EMBL" id="AHNU02000041">
    <property type="protein sequence ID" value="EMN90520.1"/>
    <property type="molecule type" value="Genomic_DNA"/>
</dbReference>
<sequence length="60" mass="6894">MTEAQRASVTREVEKDVVRYNIIIPNDEANIHLILDEAKFLSLVEAIGFFARESKEKMDV</sequence>
<name>M6QBE3_9LEPT</name>
<gene>
    <name evidence="1" type="ORF">LEP1GSC108_2813</name>
</gene>
<evidence type="ECO:0000313" key="1">
    <source>
        <dbReference type="EMBL" id="EMN90520.1"/>
    </source>
</evidence>
<comment type="caution">
    <text evidence="1">The sequence shown here is derived from an EMBL/GenBank/DDBJ whole genome shotgun (WGS) entry which is preliminary data.</text>
</comment>
<dbReference type="RefSeq" id="WP_004503267.1">
    <property type="nucleotide sequence ID" value="NZ_AHNU02000041.1"/>
</dbReference>
<organism evidence="1 2">
    <name type="scientific">Leptospira weilii str. UI 13098</name>
    <dbReference type="NCBI Taxonomy" id="1088542"/>
    <lineage>
        <taxon>Bacteria</taxon>
        <taxon>Pseudomonadati</taxon>
        <taxon>Spirochaetota</taxon>
        <taxon>Spirochaetia</taxon>
        <taxon>Leptospirales</taxon>
        <taxon>Leptospiraceae</taxon>
        <taxon>Leptospira</taxon>
    </lineage>
</organism>
<dbReference type="AlphaFoldDB" id="M6QBE3"/>
<keyword evidence="2" id="KW-1185">Reference proteome</keyword>
<proteinExistence type="predicted"/>